<keyword evidence="3" id="KW-1185">Reference proteome</keyword>
<accession>A0AA35S493</accession>
<dbReference type="Gene3D" id="1.25.40.20">
    <property type="entry name" value="Ankyrin repeat-containing domain"/>
    <property type="match status" value="1"/>
</dbReference>
<dbReference type="Proteomes" id="UP001174909">
    <property type="component" value="Unassembled WGS sequence"/>
</dbReference>
<protein>
    <submittedName>
        <fullName evidence="2">Uncharacterized protein</fullName>
    </submittedName>
</protein>
<dbReference type="PROSITE" id="PS50088">
    <property type="entry name" value="ANK_REPEAT"/>
    <property type="match status" value="1"/>
</dbReference>
<dbReference type="InterPro" id="IPR002110">
    <property type="entry name" value="Ankyrin_rpt"/>
</dbReference>
<evidence type="ECO:0000313" key="2">
    <source>
        <dbReference type="EMBL" id="CAI8021636.1"/>
    </source>
</evidence>
<dbReference type="SUPFAM" id="SSF48403">
    <property type="entry name" value="Ankyrin repeat"/>
    <property type="match status" value="1"/>
</dbReference>
<dbReference type="EMBL" id="CASHTH010001911">
    <property type="protein sequence ID" value="CAI8021636.1"/>
    <property type="molecule type" value="Genomic_DNA"/>
</dbReference>
<organism evidence="2 3">
    <name type="scientific">Geodia barretti</name>
    <name type="common">Barrett's horny sponge</name>
    <dbReference type="NCBI Taxonomy" id="519541"/>
    <lineage>
        <taxon>Eukaryota</taxon>
        <taxon>Metazoa</taxon>
        <taxon>Porifera</taxon>
        <taxon>Demospongiae</taxon>
        <taxon>Heteroscleromorpha</taxon>
        <taxon>Tetractinellida</taxon>
        <taxon>Astrophorina</taxon>
        <taxon>Geodiidae</taxon>
        <taxon>Geodia</taxon>
    </lineage>
</organism>
<dbReference type="Pfam" id="PF00023">
    <property type="entry name" value="Ank"/>
    <property type="match status" value="1"/>
</dbReference>
<sequence>MCSVITRRKAVGGKESCLTLHNMSSLASSDIYKPLPRFVQQEVYIATFSTKPVSVFFYPHFSLSVYHCVSPSPQGRTELHDAAERGDVEAVERLLSTSVNINSRTEDVRLSTSECVVSFLTQFIDCCSTGLCIPTTCRKETLLYC</sequence>
<reference evidence="2" key="1">
    <citation type="submission" date="2023-03" db="EMBL/GenBank/DDBJ databases">
        <authorList>
            <person name="Steffen K."/>
            <person name="Cardenas P."/>
        </authorList>
    </citation>
    <scope>NUCLEOTIDE SEQUENCE</scope>
</reference>
<feature type="repeat" description="ANK" evidence="1">
    <location>
        <begin position="74"/>
        <end position="106"/>
    </location>
</feature>
<proteinExistence type="predicted"/>
<evidence type="ECO:0000313" key="3">
    <source>
        <dbReference type="Proteomes" id="UP001174909"/>
    </source>
</evidence>
<dbReference type="AlphaFoldDB" id="A0AA35S493"/>
<comment type="caution">
    <text evidence="2">The sequence shown here is derived from an EMBL/GenBank/DDBJ whole genome shotgun (WGS) entry which is preliminary data.</text>
</comment>
<gene>
    <name evidence="2" type="ORF">GBAR_LOCUS12813</name>
</gene>
<dbReference type="PROSITE" id="PS50297">
    <property type="entry name" value="ANK_REP_REGION"/>
    <property type="match status" value="1"/>
</dbReference>
<keyword evidence="1" id="KW-0040">ANK repeat</keyword>
<name>A0AA35S493_GEOBA</name>
<dbReference type="InterPro" id="IPR036770">
    <property type="entry name" value="Ankyrin_rpt-contain_sf"/>
</dbReference>
<dbReference type="SMART" id="SM00248">
    <property type="entry name" value="ANK"/>
    <property type="match status" value="1"/>
</dbReference>
<evidence type="ECO:0000256" key="1">
    <source>
        <dbReference type="PROSITE-ProRule" id="PRU00023"/>
    </source>
</evidence>